<dbReference type="PRINTS" id="PR00080">
    <property type="entry name" value="SDRFAMILY"/>
</dbReference>
<reference evidence="4 5" key="1">
    <citation type="submission" date="2018-06" db="EMBL/GenBank/DDBJ databases">
        <title>Genomic Encyclopedia of Type Strains, Phase IV (KMG-IV): sequencing the most valuable type-strain genomes for metagenomic binning, comparative biology and taxonomic classification.</title>
        <authorList>
            <person name="Goeker M."/>
        </authorList>
    </citation>
    <scope>NUCLEOTIDE SEQUENCE [LARGE SCALE GENOMIC DNA]</scope>
    <source>
        <strain evidence="4 5">DSM 45521</strain>
    </source>
</reference>
<evidence type="ECO:0000256" key="3">
    <source>
        <dbReference type="RuleBase" id="RU000363"/>
    </source>
</evidence>
<proteinExistence type="inferred from homology"/>
<dbReference type="PRINTS" id="PR00081">
    <property type="entry name" value="GDHRDH"/>
</dbReference>
<dbReference type="SUPFAM" id="SSF51735">
    <property type="entry name" value="NAD(P)-binding Rossmann-fold domains"/>
    <property type="match status" value="1"/>
</dbReference>
<dbReference type="Pfam" id="PF00106">
    <property type="entry name" value="adh_short"/>
    <property type="match status" value="1"/>
</dbReference>
<keyword evidence="2" id="KW-0560">Oxidoreductase</keyword>
<dbReference type="InterPro" id="IPR036291">
    <property type="entry name" value="NAD(P)-bd_dom_sf"/>
</dbReference>
<dbReference type="Gene3D" id="3.40.50.720">
    <property type="entry name" value="NAD(P)-binding Rossmann-like Domain"/>
    <property type="match status" value="2"/>
</dbReference>
<evidence type="ECO:0000313" key="5">
    <source>
        <dbReference type="Proteomes" id="UP000247591"/>
    </source>
</evidence>
<keyword evidence="5" id="KW-1185">Reference proteome</keyword>
<protein>
    <submittedName>
        <fullName evidence="4">NAD(P)-dependent dehydrogenase (Short-subunit alcohol dehydrogenase family)</fullName>
    </submittedName>
</protein>
<organism evidence="4 5">
    <name type="scientific">Williamsia limnetica</name>
    <dbReference type="NCBI Taxonomy" id="882452"/>
    <lineage>
        <taxon>Bacteria</taxon>
        <taxon>Bacillati</taxon>
        <taxon>Actinomycetota</taxon>
        <taxon>Actinomycetes</taxon>
        <taxon>Mycobacteriales</taxon>
        <taxon>Nocardiaceae</taxon>
        <taxon>Williamsia</taxon>
    </lineage>
</organism>
<evidence type="ECO:0000256" key="2">
    <source>
        <dbReference type="ARBA" id="ARBA00023002"/>
    </source>
</evidence>
<comment type="caution">
    <text evidence="4">The sequence shown here is derived from an EMBL/GenBank/DDBJ whole genome shotgun (WGS) entry which is preliminary data.</text>
</comment>
<accession>A0A318REA1</accession>
<dbReference type="EMBL" id="QJSP01000013">
    <property type="protein sequence ID" value="PYE14369.1"/>
    <property type="molecule type" value="Genomic_DNA"/>
</dbReference>
<gene>
    <name evidence="4" type="ORF">DFR67_113163</name>
</gene>
<dbReference type="InterPro" id="IPR002347">
    <property type="entry name" value="SDR_fam"/>
</dbReference>
<dbReference type="PANTHER" id="PTHR45024">
    <property type="entry name" value="DEHYDROGENASES, SHORT CHAIN"/>
    <property type="match status" value="1"/>
</dbReference>
<evidence type="ECO:0000313" key="4">
    <source>
        <dbReference type="EMBL" id="PYE14369.1"/>
    </source>
</evidence>
<dbReference type="PANTHER" id="PTHR45024:SF2">
    <property type="entry name" value="SCP2 DOMAIN-CONTAINING PROTEIN"/>
    <property type="match status" value="1"/>
</dbReference>
<dbReference type="GO" id="GO:0016491">
    <property type="term" value="F:oxidoreductase activity"/>
    <property type="evidence" value="ECO:0007669"/>
    <property type="project" value="UniProtKB-KW"/>
</dbReference>
<dbReference type="InterPro" id="IPR020904">
    <property type="entry name" value="Sc_DH/Rdtase_CS"/>
</dbReference>
<dbReference type="PROSITE" id="PS00061">
    <property type="entry name" value="ADH_SHORT"/>
    <property type="match status" value="1"/>
</dbReference>
<comment type="similarity">
    <text evidence="1 3">Belongs to the short-chain dehydrogenases/reductases (SDR) family.</text>
</comment>
<dbReference type="Proteomes" id="UP000247591">
    <property type="component" value="Unassembled WGS sequence"/>
</dbReference>
<dbReference type="AlphaFoldDB" id="A0A318REA1"/>
<evidence type="ECO:0000256" key="1">
    <source>
        <dbReference type="ARBA" id="ARBA00006484"/>
    </source>
</evidence>
<dbReference type="InterPro" id="IPR051687">
    <property type="entry name" value="Peroxisomal_Beta-Oxidation"/>
</dbReference>
<name>A0A318REA1_WILLI</name>
<sequence>MSECRFDGQVAIVTGAGNGLGRAYARLLAARGARVLVNDLGGDMHGAGASRGPAARTAQEIVAAGGIAEANFDSVATGPGGKSIVKQAMDTWGQVDIVINNAGAVVARGPIDENTDDDFCTDLMVAAGGTFFVTKAVWRHMWDRNYGRIVNVSSSAFLGMNSSAGYPAAKGATWGLTRNLAYRATSQDKDIKVNCVMPTAAARMTKLMGDAISHGMERYYPPESAAAPVGYLAHRDVAVSGEMFATGGDIMRRVFVAVTPGYDAGEGRLTPELVRENFGTVFGEANSTLVLNAYDKVALDRRVDWQAGLGSVF</sequence>